<name>A0A8S5LVZ6_9CAUD</name>
<sequence length="42" mass="5096">MYQKKGQWLYEGKVIFITSDLLERTIKLVDIIRNEFFITTED</sequence>
<dbReference type="EMBL" id="BK014755">
    <property type="protein sequence ID" value="DAD74229.1"/>
    <property type="molecule type" value="Genomic_DNA"/>
</dbReference>
<reference evidence="1" key="1">
    <citation type="journal article" date="2021" name="Proc. Natl. Acad. Sci. U.S.A.">
        <title>A Catalog of Tens of Thousands of Viruses from Human Metagenomes Reveals Hidden Associations with Chronic Diseases.</title>
        <authorList>
            <person name="Tisza M.J."/>
            <person name="Buck C.B."/>
        </authorList>
    </citation>
    <scope>NUCLEOTIDE SEQUENCE</scope>
    <source>
        <strain evidence="1">Ctx9R1</strain>
    </source>
</reference>
<proteinExistence type="predicted"/>
<organism evidence="1">
    <name type="scientific">Podoviridae sp. ctx9R1</name>
    <dbReference type="NCBI Taxonomy" id="2826589"/>
    <lineage>
        <taxon>Viruses</taxon>
        <taxon>Duplodnaviria</taxon>
        <taxon>Heunggongvirae</taxon>
        <taxon>Uroviricota</taxon>
        <taxon>Caudoviricetes</taxon>
    </lineage>
</organism>
<accession>A0A8S5LVZ6</accession>
<evidence type="ECO:0000313" key="1">
    <source>
        <dbReference type="EMBL" id="DAD74229.1"/>
    </source>
</evidence>
<protein>
    <submittedName>
        <fullName evidence="1">Uncharacterized protein</fullName>
    </submittedName>
</protein>